<dbReference type="RefSeq" id="WP_007785154.1">
    <property type="nucleotide sequence ID" value="NZ_CM001441.1"/>
</dbReference>
<dbReference type="AlphaFoldDB" id="H5XW57"/>
<evidence type="ECO:0000313" key="1">
    <source>
        <dbReference type="EMBL" id="EHQ90650.1"/>
    </source>
</evidence>
<organism evidence="1 2">
    <name type="scientific">Desulfosporosinus youngiae DSM 17734</name>
    <dbReference type="NCBI Taxonomy" id="768710"/>
    <lineage>
        <taxon>Bacteria</taxon>
        <taxon>Bacillati</taxon>
        <taxon>Bacillota</taxon>
        <taxon>Clostridia</taxon>
        <taxon>Eubacteriales</taxon>
        <taxon>Desulfitobacteriaceae</taxon>
        <taxon>Desulfosporosinus</taxon>
    </lineage>
</organism>
<dbReference type="Proteomes" id="UP000005104">
    <property type="component" value="Chromosome"/>
</dbReference>
<proteinExistence type="predicted"/>
<dbReference type="EMBL" id="CM001441">
    <property type="protein sequence ID" value="EHQ90650.1"/>
    <property type="molecule type" value="Genomic_DNA"/>
</dbReference>
<dbReference type="eggNOG" id="ENOG5032YZB">
    <property type="taxonomic scope" value="Bacteria"/>
</dbReference>
<evidence type="ECO:0000313" key="2">
    <source>
        <dbReference type="Proteomes" id="UP000005104"/>
    </source>
</evidence>
<accession>H5XW57</accession>
<reference evidence="1 2" key="1">
    <citation type="submission" date="2011-11" db="EMBL/GenBank/DDBJ databases">
        <title>The Noncontiguous Finished genome of Desulfosporosinus youngiae DSM 17734.</title>
        <authorList>
            <consortium name="US DOE Joint Genome Institute (JGI-PGF)"/>
            <person name="Lucas S."/>
            <person name="Han J."/>
            <person name="Lapidus A."/>
            <person name="Cheng J.-F."/>
            <person name="Goodwin L."/>
            <person name="Pitluck S."/>
            <person name="Peters L."/>
            <person name="Ovchinnikova G."/>
            <person name="Lu M."/>
            <person name="Land M.L."/>
            <person name="Hauser L."/>
            <person name="Pester M."/>
            <person name="Spring S."/>
            <person name="Ollivier B."/>
            <person name="Rattei T."/>
            <person name="Klenk H.-P."/>
            <person name="Wagner M."/>
            <person name="Loy A."/>
            <person name="Woyke T.J."/>
        </authorList>
    </citation>
    <scope>NUCLEOTIDE SEQUENCE [LARGE SCALE GENOMIC DNA]</scope>
    <source>
        <strain evidence="1 2">DSM 17734</strain>
    </source>
</reference>
<dbReference type="OrthoDB" id="1551185at2"/>
<gene>
    <name evidence="1" type="ORF">DesyoDRAFT_3652</name>
</gene>
<protein>
    <submittedName>
        <fullName evidence="1">Uncharacterized protein</fullName>
    </submittedName>
</protein>
<keyword evidence="2" id="KW-1185">Reference proteome</keyword>
<name>H5XW57_9FIRM</name>
<dbReference type="HOGENOM" id="CLU_182236_0_0_9"/>
<sequence>MNEIIEFLNELENRKSYYRLNKVRDSIMVEIAVPGQRWEVEFFSDGNIEIEKFISDEEIYDKSELKNLFANFSD</sequence>